<evidence type="ECO:0000313" key="1">
    <source>
        <dbReference type="EMBL" id="GAN35991.1"/>
    </source>
</evidence>
<proteinExistence type="predicted"/>
<dbReference type="Gene3D" id="3.40.50.1820">
    <property type="entry name" value="alpha/beta hydrolase"/>
    <property type="match status" value="1"/>
</dbReference>
<dbReference type="EMBL" id="BAYM01000037">
    <property type="protein sequence ID" value="GAN35991.1"/>
    <property type="molecule type" value="Genomic_DNA"/>
</dbReference>
<organism evidence="1 2">
    <name type="scientific">Lacticaseibacillus paracasei NRIC 0644</name>
    <dbReference type="NCBI Taxonomy" id="1435038"/>
    <lineage>
        <taxon>Bacteria</taxon>
        <taxon>Bacillati</taxon>
        <taxon>Bacillota</taxon>
        <taxon>Bacilli</taxon>
        <taxon>Lactobacillales</taxon>
        <taxon>Lactobacillaceae</taxon>
        <taxon>Lacticaseibacillus</taxon>
    </lineage>
</organism>
<name>A0A0C9PLY0_LACPA</name>
<reference evidence="2" key="1">
    <citation type="submission" date="2014-05" db="EMBL/GenBank/DDBJ databases">
        <title>Whole genome sequencing of Lactobacillus casei NRIC0644.</title>
        <authorList>
            <person name="Atarashi H."/>
            <person name="Yoshida Y."/>
            <person name="Fujimura S."/>
            <person name="Tanaka N."/>
            <person name="Shiwa Y."/>
            <person name="Yoshikawa H."/>
            <person name="Okada S."/>
            <person name="Nakagawa J."/>
        </authorList>
    </citation>
    <scope>NUCLEOTIDE SEQUENCE [LARGE SCALE GENOMIC DNA]</scope>
    <source>
        <strain evidence="2">NRIC0644</strain>
    </source>
</reference>
<dbReference type="PANTHER" id="PTHR48098">
    <property type="entry name" value="ENTEROCHELIN ESTERASE-RELATED"/>
    <property type="match status" value="1"/>
</dbReference>
<sequence length="240" mass="26047">MAYVPAGYDPHKRYPLVLMLHGMDGDDTNLVQLVDSKSLLDEAVNSTGHPAVVVFVDGGNSFYVDSPAEKMQTAIMQDLLPHLKQQFALLSQADAHAVGGVSMGGYGALRLVLAEPQQFRIAAALSPAVWQQVPEAAQSRMPTFLTHGQWDQARWDADQPANMLTADRLAGLKVYLASGQADTTVPFTDVTHFASQLQAVGVTPTTSWAATGTHGFNYWQQALPAAYQWLLQQLPRATTN</sequence>
<dbReference type="Pfam" id="PF00756">
    <property type="entry name" value="Esterase"/>
    <property type="match status" value="1"/>
</dbReference>
<dbReference type="SUPFAM" id="SSF53474">
    <property type="entry name" value="alpha/beta-Hydrolases"/>
    <property type="match status" value="1"/>
</dbReference>
<dbReference type="AlphaFoldDB" id="A0A0C9PLY0"/>
<accession>A0A0C9PLY0</accession>
<comment type="caution">
    <text evidence="1">The sequence shown here is derived from an EMBL/GenBank/DDBJ whole genome shotgun (WGS) entry which is preliminary data.</text>
</comment>
<dbReference type="InterPro" id="IPR050583">
    <property type="entry name" value="Mycobacterial_A85_antigen"/>
</dbReference>
<dbReference type="InterPro" id="IPR000801">
    <property type="entry name" value="Esterase-like"/>
</dbReference>
<evidence type="ECO:0000313" key="2">
    <source>
        <dbReference type="Proteomes" id="UP000032552"/>
    </source>
</evidence>
<gene>
    <name evidence="1" type="ORF">LC0644_0580</name>
</gene>
<protein>
    <submittedName>
        <fullName evidence="1">Esterase</fullName>
    </submittedName>
</protein>
<dbReference type="Proteomes" id="UP000032552">
    <property type="component" value="Unassembled WGS sequence"/>
</dbReference>
<dbReference type="InterPro" id="IPR029058">
    <property type="entry name" value="AB_hydrolase_fold"/>
</dbReference>
<dbReference type="PANTHER" id="PTHR48098:SF1">
    <property type="entry name" value="DIACYLGLYCEROL ACYLTRANSFERASE_MYCOLYLTRANSFERASE AG85A"/>
    <property type="match status" value="1"/>
</dbReference>
<dbReference type="GO" id="GO:0016747">
    <property type="term" value="F:acyltransferase activity, transferring groups other than amino-acyl groups"/>
    <property type="evidence" value="ECO:0007669"/>
    <property type="project" value="TreeGrafter"/>
</dbReference>